<feature type="transmembrane region" description="Helical" evidence="1">
    <location>
        <begin position="23"/>
        <end position="50"/>
    </location>
</feature>
<organism evidence="2 3">
    <name type="scientific">Olea europaea subsp. europaea</name>
    <dbReference type="NCBI Taxonomy" id="158383"/>
    <lineage>
        <taxon>Eukaryota</taxon>
        <taxon>Viridiplantae</taxon>
        <taxon>Streptophyta</taxon>
        <taxon>Embryophyta</taxon>
        <taxon>Tracheophyta</taxon>
        <taxon>Spermatophyta</taxon>
        <taxon>Magnoliopsida</taxon>
        <taxon>eudicotyledons</taxon>
        <taxon>Gunneridae</taxon>
        <taxon>Pentapetalae</taxon>
        <taxon>asterids</taxon>
        <taxon>lamiids</taxon>
        <taxon>Lamiales</taxon>
        <taxon>Oleaceae</taxon>
        <taxon>Oleeae</taxon>
        <taxon>Olea</taxon>
    </lineage>
</organism>
<dbReference type="Gramene" id="OE9A039338T1">
    <property type="protein sequence ID" value="OE9A039338C1"/>
    <property type="gene ID" value="OE9A039338"/>
</dbReference>
<gene>
    <name evidence="2" type="ORF">OLEA9_A039338</name>
</gene>
<comment type="caution">
    <text evidence="2">The sequence shown here is derived from an EMBL/GenBank/DDBJ whole genome shotgun (WGS) entry which is preliminary data.</text>
</comment>
<protein>
    <submittedName>
        <fullName evidence="2">Uncharacterized protein</fullName>
    </submittedName>
</protein>
<accession>A0A8S0S902</accession>
<proteinExistence type="predicted"/>
<reference evidence="2 3" key="1">
    <citation type="submission" date="2019-12" db="EMBL/GenBank/DDBJ databases">
        <authorList>
            <person name="Alioto T."/>
            <person name="Alioto T."/>
            <person name="Gomez Garrido J."/>
        </authorList>
    </citation>
    <scope>NUCLEOTIDE SEQUENCE [LARGE SCALE GENOMIC DNA]</scope>
</reference>
<name>A0A8S0S902_OLEEU</name>
<dbReference type="EMBL" id="CACTIH010003960">
    <property type="protein sequence ID" value="CAA2987974.1"/>
    <property type="molecule type" value="Genomic_DNA"/>
</dbReference>
<evidence type="ECO:0000313" key="2">
    <source>
        <dbReference type="EMBL" id="CAA2987974.1"/>
    </source>
</evidence>
<evidence type="ECO:0000313" key="3">
    <source>
        <dbReference type="Proteomes" id="UP000594638"/>
    </source>
</evidence>
<dbReference type="Proteomes" id="UP000594638">
    <property type="component" value="Unassembled WGS sequence"/>
</dbReference>
<evidence type="ECO:0000256" key="1">
    <source>
        <dbReference type="SAM" id="Phobius"/>
    </source>
</evidence>
<dbReference type="AlphaFoldDB" id="A0A8S0S902"/>
<keyword evidence="3" id="KW-1185">Reference proteome</keyword>
<sequence length="52" mass="5115">IVVSGSSGCVSVGKGNVGGVGEVVGWVLLVCLVVAVVVVFSDEVVVLIFVGI</sequence>
<keyword evidence="1" id="KW-1133">Transmembrane helix</keyword>
<keyword evidence="1" id="KW-0812">Transmembrane</keyword>
<feature type="non-terminal residue" evidence="2">
    <location>
        <position position="1"/>
    </location>
</feature>
<keyword evidence="1" id="KW-0472">Membrane</keyword>